<dbReference type="Proteomes" id="UP001609376">
    <property type="component" value="Unassembled WGS sequence"/>
</dbReference>
<evidence type="ECO:0000256" key="2">
    <source>
        <dbReference type="PROSITE-ProRule" id="PRU00335"/>
    </source>
</evidence>
<gene>
    <name evidence="4" type="ORF">ACHFJ0_07495</name>
</gene>
<reference evidence="4 5" key="1">
    <citation type="submission" date="2024-10" db="EMBL/GenBank/DDBJ databases">
        <title>Paracoccus drimophilus sp. nov., a novel bacterium from corn roots in Hunan.</title>
        <authorList>
            <person name="Li X."/>
        </authorList>
    </citation>
    <scope>NUCLEOTIDE SEQUENCE [LARGE SCALE GENOMIC DNA]</scope>
    <source>
        <strain evidence="4 5">NGMCC 1.201697</strain>
    </source>
</reference>
<protein>
    <submittedName>
        <fullName evidence="4">TetR/AcrR family transcriptional regulator</fullName>
    </submittedName>
</protein>
<name>A0ABW7LIB9_9RHOB</name>
<dbReference type="InterPro" id="IPR009057">
    <property type="entry name" value="Homeodomain-like_sf"/>
</dbReference>
<proteinExistence type="predicted"/>
<dbReference type="SUPFAM" id="SSF46689">
    <property type="entry name" value="Homeodomain-like"/>
    <property type="match status" value="1"/>
</dbReference>
<dbReference type="EMBL" id="JBIMPR010000005">
    <property type="protein sequence ID" value="MFH5774081.1"/>
    <property type="molecule type" value="Genomic_DNA"/>
</dbReference>
<feature type="DNA-binding region" description="H-T-H motif" evidence="2">
    <location>
        <begin position="36"/>
        <end position="55"/>
    </location>
</feature>
<feature type="domain" description="HTH tetR-type" evidence="3">
    <location>
        <begin position="13"/>
        <end position="73"/>
    </location>
</feature>
<accession>A0ABW7LIB9</accession>
<keyword evidence="5" id="KW-1185">Reference proteome</keyword>
<keyword evidence="1 2" id="KW-0238">DNA-binding</keyword>
<dbReference type="Gene3D" id="1.10.357.10">
    <property type="entry name" value="Tetracycline Repressor, domain 2"/>
    <property type="match status" value="1"/>
</dbReference>
<dbReference type="Pfam" id="PF00440">
    <property type="entry name" value="TetR_N"/>
    <property type="match status" value="1"/>
</dbReference>
<dbReference type="InterPro" id="IPR041479">
    <property type="entry name" value="TetR_CgmR_C"/>
</dbReference>
<evidence type="ECO:0000313" key="4">
    <source>
        <dbReference type="EMBL" id="MFH5774081.1"/>
    </source>
</evidence>
<sequence length="197" mass="22074">MKKWLEPMGRKRTIDREELMKAVEAVARRDGISGLSIDAVAKEAGVSKSSVVYDCETKAGLLAAFTRHQLAQHREKFDAARARFEGQPNSCLKALIEEFRTAPTEEDIAMALLLSVGMGANAECRDIMRAEMRRDADNIRTEAAEPYKMLRTLLTLHGLAFLEFYDLHRFDQITRNEILDDLMAIAESDKGAPPSSD</sequence>
<evidence type="ECO:0000313" key="5">
    <source>
        <dbReference type="Proteomes" id="UP001609376"/>
    </source>
</evidence>
<evidence type="ECO:0000259" key="3">
    <source>
        <dbReference type="PROSITE" id="PS50977"/>
    </source>
</evidence>
<dbReference type="InterPro" id="IPR001647">
    <property type="entry name" value="HTH_TetR"/>
</dbReference>
<dbReference type="RefSeq" id="WP_395133008.1">
    <property type="nucleotide sequence ID" value="NZ_JBIMPR010000005.1"/>
</dbReference>
<dbReference type="Pfam" id="PF17937">
    <property type="entry name" value="TetR_C_28"/>
    <property type="match status" value="1"/>
</dbReference>
<organism evidence="4 5">
    <name type="scientific">Paracoccus broussonetiae subsp. drimophilus</name>
    <dbReference type="NCBI Taxonomy" id="3373869"/>
    <lineage>
        <taxon>Bacteria</taxon>
        <taxon>Pseudomonadati</taxon>
        <taxon>Pseudomonadota</taxon>
        <taxon>Alphaproteobacteria</taxon>
        <taxon>Rhodobacterales</taxon>
        <taxon>Paracoccaceae</taxon>
        <taxon>Paracoccus</taxon>
        <taxon>Paracoccus broussonetiae</taxon>
    </lineage>
</organism>
<dbReference type="PROSITE" id="PS50977">
    <property type="entry name" value="HTH_TETR_2"/>
    <property type="match status" value="1"/>
</dbReference>
<evidence type="ECO:0000256" key="1">
    <source>
        <dbReference type="ARBA" id="ARBA00023125"/>
    </source>
</evidence>
<comment type="caution">
    <text evidence="4">The sequence shown here is derived from an EMBL/GenBank/DDBJ whole genome shotgun (WGS) entry which is preliminary data.</text>
</comment>